<evidence type="ECO:0000256" key="1">
    <source>
        <dbReference type="SAM" id="MobiDB-lite"/>
    </source>
</evidence>
<dbReference type="PANTHER" id="PTHR22538:SF1">
    <property type="entry name" value="VWFD DOMAIN-CONTAINING PROTEIN"/>
    <property type="match status" value="1"/>
</dbReference>
<dbReference type="AlphaFoldDB" id="G4ZGQ6"/>
<dbReference type="RefSeq" id="XP_009526613.1">
    <property type="nucleotide sequence ID" value="XM_009528318.1"/>
</dbReference>
<dbReference type="PANTHER" id="PTHR22538">
    <property type="entry name" value="CILIA- AND FLAGELLA-ASSOCIATED PROTEIN 74"/>
    <property type="match status" value="1"/>
</dbReference>
<dbReference type="KEGG" id="psoj:PHYSODRAFT_331504"/>
<keyword evidence="2" id="KW-0812">Transmembrane</keyword>
<keyword evidence="2" id="KW-0472">Membrane</keyword>
<feature type="compositionally biased region" description="Basic and acidic residues" evidence="1">
    <location>
        <begin position="1"/>
        <end position="20"/>
    </location>
</feature>
<organism evidence="3 4">
    <name type="scientific">Phytophthora sojae (strain P6497)</name>
    <name type="common">Soybean stem and root rot agent</name>
    <name type="synonym">Phytophthora megasperma f. sp. glycines</name>
    <dbReference type="NCBI Taxonomy" id="1094619"/>
    <lineage>
        <taxon>Eukaryota</taxon>
        <taxon>Sar</taxon>
        <taxon>Stramenopiles</taxon>
        <taxon>Oomycota</taxon>
        <taxon>Peronosporomycetes</taxon>
        <taxon>Peronosporales</taxon>
        <taxon>Peronosporaceae</taxon>
        <taxon>Phytophthora</taxon>
    </lineage>
</organism>
<sequence>MVQDGERSSLREPPQRETHRTARNSRASRSETADPVAGLRVKQQHVSPPSRRRLWTLVPVAVLVTTVALLFVVQFSTYSHHFHAHLAKHRILRSLQEQPALRLTFQLKRKAMHVHGASSFQVLATPAPRSALDDRSIVYNGLASFQEENGYSHEYAIVNGTAYYTQRPINKDAGQMESGCIPSTSVPPIETFAGENYVLCSSSSWFQEHDGFQIFGSDFDIDVKYEQIPPTIVAPRVPVDAASTCGKVPFAERITPSIPSLVTRSFTEWGHRSLRSEEAEYSFSDFAKRWPCVFVTGLATWKDYGLTTHDPRSYFGSKFPDHASCCTIIQYIVMSTHVDAWNNATFQQRLADLVLQVSNSSNATSGDIKDTIVVTHSLANLALGGAIAKGIMGTNYLYDACNGDLSGIVQKLLDLLGGCPVCAARGALAWRGSNRSSTRLNADYEASQRAYADNVDAVMCSNNYSGLVSVVTPIFNVGGSLIPHHSRENDGIIEFQSCAKGLPKDLFNASSNSKLYVTELNHLDTTFRFRDSLFSDTKRPVKWFECLL</sequence>
<dbReference type="EMBL" id="JH159154">
    <property type="protein sequence ID" value="EGZ17555.1"/>
    <property type="molecule type" value="Genomic_DNA"/>
</dbReference>
<name>G4ZGQ6_PHYSP</name>
<proteinExistence type="predicted"/>
<dbReference type="GeneID" id="20646300"/>
<evidence type="ECO:0000313" key="3">
    <source>
        <dbReference type="EMBL" id="EGZ17555.1"/>
    </source>
</evidence>
<evidence type="ECO:0000256" key="2">
    <source>
        <dbReference type="SAM" id="Phobius"/>
    </source>
</evidence>
<evidence type="ECO:0000313" key="4">
    <source>
        <dbReference type="Proteomes" id="UP000002640"/>
    </source>
</evidence>
<keyword evidence="2" id="KW-1133">Transmembrane helix</keyword>
<dbReference type="Proteomes" id="UP000002640">
    <property type="component" value="Unassembled WGS sequence"/>
</dbReference>
<accession>G4ZGQ6</accession>
<reference evidence="3 4" key="1">
    <citation type="journal article" date="2006" name="Science">
        <title>Phytophthora genome sequences uncover evolutionary origins and mechanisms of pathogenesis.</title>
        <authorList>
            <person name="Tyler B.M."/>
            <person name="Tripathy S."/>
            <person name="Zhang X."/>
            <person name="Dehal P."/>
            <person name="Jiang R.H."/>
            <person name="Aerts A."/>
            <person name="Arredondo F.D."/>
            <person name="Baxter L."/>
            <person name="Bensasson D."/>
            <person name="Beynon J.L."/>
            <person name="Chapman J."/>
            <person name="Damasceno C.M."/>
            <person name="Dorrance A.E."/>
            <person name="Dou D."/>
            <person name="Dickerman A.W."/>
            <person name="Dubchak I.L."/>
            <person name="Garbelotto M."/>
            <person name="Gijzen M."/>
            <person name="Gordon S.G."/>
            <person name="Govers F."/>
            <person name="Grunwald N.J."/>
            <person name="Huang W."/>
            <person name="Ivors K.L."/>
            <person name="Jones R.W."/>
            <person name="Kamoun S."/>
            <person name="Krampis K."/>
            <person name="Lamour K.H."/>
            <person name="Lee M.K."/>
            <person name="McDonald W.H."/>
            <person name="Medina M."/>
            <person name="Meijer H.J."/>
            <person name="Nordberg E.K."/>
            <person name="Maclean D.J."/>
            <person name="Ospina-Giraldo M.D."/>
            <person name="Morris P.F."/>
            <person name="Phuntumart V."/>
            <person name="Putnam N.H."/>
            <person name="Rash S."/>
            <person name="Rose J.K."/>
            <person name="Sakihama Y."/>
            <person name="Salamov A.A."/>
            <person name="Savidor A."/>
            <person name="Scheuring C.F."/>
            <person name="Smith B.M."/>
            <person name="Sobral B.W."/>
            <person name="Terry A."/>
            <person name="Torto-Alalibo T.A."/>
            <person name="Win J."/>
            <person name="Xu Z."/>
            <person name="Zhang H."/>
            <person name="Grigoriev I.V."/>
            <person name="Rokhsar D.S."/>
            <person name="Boore J.L."/>
        </authorList>
    </citation>
    <scope>NUCLEOTIDE SEQUENCE [LARGE SCALE GENOMIC DNA]</scope>
    <source>
        <strain evidence="3 4">P6497</strain>
    </source>
</reference>
<feature type="transmembrane region" description="Helical" evidence="2">
    <location>
        <begin position="54"/>
        <end position="73"/>
    </location>
</feature>
<keyword evidence="4" id="KW-1185">Reference proteome</keyword>
<dbReference type="InParanoid" id="G4ZGQ6"/>
<gene>
    <name evidence="3" type="ORF">PHYSODRAFT_331504</name>
</gene>
<feature type="region of interest" description="Disordered" evidence="1">
    <location>
        <begin position="1"/>
        <end position="45"/>
    </location>
</feature>
<protein>
    <submittedName>
        <fullName evidence="3">Uncharacterized protein</fullName>
    </submittedName>
</protein>